<comment type="caution">
    <text evidence="1">The sequence shown here is derived from an EMBL/GenBank/DDBJ whole genome shotgun (WGS) entry which is preliminary data.</text>
</comment>
<accession>A0A0W8F6F2</accession>
<name>A0A0W8F6F2_9ZZZZ</name>
<sequence length="661" mass="68314">MNHILRAAIVSLLLVMLPTAMADMQIIQGPSAMASSTGATALGGKLLVTDPTGDSKDGGYWALLGLNAYSTVPAGQIGYAYVNMANQGDSFSKSIDLQPGDNHGDMVRFDMAYTGSVSANVEKSLPAGTATAYAGIGSGVADFAMAPVANDCLDGMLGGSGMLAALALPNFAVGNAGASGSAMFNIEKLGDPVMGPNGLTSDEVLRTYGSVMGEAVIAGDGQLTNGAPAAMNNVFGVASLGTATMAVDYALPAPAIWEGAALSASGMGTVTTALTNLPDLPAFANLNDGSITATVTGEAVGGAWDGSTPIGTTQMKNANDNVRTVTSGSINSVANTYLFGDSAGSLSLLGDIAYHSNSPIVLPFAMKEAIKNEMMGPLEEKTGIDYGDVIDQIKEVEPQVNELMAEMGAEEIFKSTGKDVELDLLDQFVPTIQFIHEDGKIVPMEDPIVAADIAVTGAVASRNQMGTYNSPVLTAEAFINNANTNAVARMGDRSVLASLENLNMGSGAHLRSHPDTVGSLGLAVQGAGQAWNLLPVQSPELHANVGIYGAVTAGPTADGDRWDDAGTLINFDEGLMDSRKGTTPNSAYFRTDNGPLDFITWTEGSDFNPRWFGTNYQSVFEDNIAGSLVQISGKADIPVYFETPTGRNSLWLSATAHGGIQ</sequence>
<dbReference type="EMBL" id="LNQE01001503">
    <property type="protein sequence ID" value="KUG16350.1"/>
    <property type="molecule type" value="Genomic_DNA"/>
</dbReference>
<gene>
    <name evidence="1" type="ORF">ASZ90_014024</name>
</gene>
<reference evidence="1" key="1">
    <citation type="journal article" date="2015" name="Proc. Natl. Acad. Sci. U.S.A.">
        <title>Networks of energetic and metabolic interactions define dynamics in microbial communities.</title>
        <authorList>
            <person name="Embree M."/>
            <person name="Liu J.K."/>
            <person name="Al-Bassam M.M."/>
            <person name="Zengler K."/>
        </authorList>
    </citation>
    <scope>NUCLEOTIDE SEQUENCE</scope>
</reference>
<protein>
    <submittedName>
        <fullName evidence="1">Uncharacterized protein</fullName>
    </submittedName>
</protein>
<proteinExistence type="predicted"/>
<dbReference type="AlphaFoldDB" id="A0A0W8F6F2"/>
<evidence type="ECO:0000313" key="1">
    <source>
        <dbReference type="EMBL" id="KUG16350.1"/>
    </source>
</evidence>
<organism evidence="1">
    <name type="scientific">hydrocarbon metagenome</name>
    <dbReference type="NCBI Taxonomy" id="938273"/>
    <lineage>
        <taxon>unclassified sequences</taxon>
        <taxon>metagenomes</taxon>
        <taxon>ecological metagenomes</taxon>
    </lineage>
</organism>